<keyword evidence="2" id="KW-1185">Reference proteome</keyword>
<dbReference type="Proteomes" id="UP001176961">
    <property type="component" value="Unassembled WGS sequence"/>
</dbReference>
<protein>
    <submittedName>
        <fullName evidence="1">Uncharacterized protein</fullName>
    </submittedName>
</protein>
<dbReference type="EMBL" id="CATQJL010000001">
    <property type="protein sequence ID" value="CAJ0590752.1"/>
    <property type="molecule type" value="Genomic_DNA"/>
</dbReference>
<evidence type="ECO:0000313" key="1">
    <source>
        <dbReference type="EMBL" id="CAJ0590752.1"/>
    </source>
</evidence>
<organism evidence="1 2">
    <name type="scientific">Cylicocyclus nassatus</name>
    <name type="common">Nematode worm</name>
    <dbReference type="NCBI Taxonomy" id="53992"/>
    <lineage>
        <taxon>Eukaryota</taxon>
        <taxon>Metazoa</taxon>
        <taxon>Ecdysozoa</taxon>
        <taxon>Nematoda</taxon>
        <taxon>Chromadorea</taxon>
        <taxon>Rhabditida</taxon>
        <taxon>Rhabditina</taxon>
        <taxon>Rhabditomorpha</taxon>
        <taxon>Strongyloidea</taxon>
        <taxon>Strongylidae</taxon>
        <taxon>Cylicocyclus</taxon>
    </lineage>
</organism>
<proteinExistence type="predicted"/>
<comment type="caution">
    <text evidence="1">The sequence shown here is derived from an EMBL/GenBank/DDBJ whole genome shotgun (WGS) entry which is preliminary data.</text>
</comment>
<sequence>MRLLLFVTVLLMLAIMTMDVEARRQRHISNRLYRELLEIARDLSIELTPAQKHNIWRNGRSRKLAQA</sequence>
<reference evidence="1" key="1">
    <citation type="submission" date="2023-07" db="EMBL/GenBank/DDBJ databases">
        <authorList>
            <consortium name="CYATHOMIX"/>
        </authorList>
    </citation>
    <scope>NUCLEOTIDE SEQUENCE</scope>
    <source>
        <strain evidence="1">N/A</strain>
    </source>
</reference>
<gene>
    <name evidence="1" type="ORF">CYNAS_LOCUS2735</name>
</gene>
<accession>A0AA36GE10</accession>
<dbReference type="AlphaFoldDB" id="A0AA36GE10"/>
<evidence type="ECO:0000313" key="2">
    <source>
        <dbReference type="Proteomes" id="UP001176961"/>
    </source>
</evidence>
<name>A0AA36GE10_CYLNA</name>